<evidence type="ECO:0000313" key="1">
    <source>
        <dbReference type="EMBL" id="CCD49276.1"/>
    </source>
</evidence>
<dbReference type="EMBL" id="FQ790300">
    <property type="protein sequence ID" value="CCD49276.1"/>
    <property type="molecule type" value="Genomic_DNA"/>
</dbReference>
<reference evidence="2" key="1">
    <citation type="journal article" date="2011" name="PLoS Genet.">
        <title>Genomic analysis of the necrotrophic fungal pathogens Sclerotinia sclerotiorum and Botrytis cinerea.</title>
        <authorList>
            <person name="Amselem J."/>
            <person name="Cuomo C.A."/>
            <person name="van Kan J.A."/>
            <person name="Viaud M."/>
            <person name="Benito E.P."/>
            <person name="Couloux A."/>
            <person name="Coutinho P.M."/>
            <person name="de Vries R.P."/>
            <person name="Dyer P.S."/>
            <person name="Fillinger S."/>
            <person name="Fournier E."/>
            <person name="Gout L."/>
            <person name="Hahn M."/>
            <person name="Kohn L."/>
            <person name="Lapalu N."/>
            <person name="Plummer K.M."/>
            <person name="Pradier J.M."/>
            <person name="Quevillon E."/>
            <person name="Sharon A."/>
            <person name="Simon A."/>
            <person name="ten Have A."/>
            <person name="Tudzynski B."/>
            <person name="Tudzynski P."/>
            <person name="Wincker P."/>
            <person name="Andrew M."/>
            <person name="Anthouard V."/>
            <person name="Beever R.E."/>
            <person name="Beffa R."/>
            <person name="Benoit I."/>
            <person name="Bouzid O."/>
            <person name="Brault B."/>
            <person name="Chen Z."/>
            <person name="Choquer M."/>
            <person name="Collemare J."/>
            <person name="Cotton P."/>
            <person name="Danchin E.G."/>
            <person name="Da Silva C."/>
            <person name="Gautier A."/>
            <person name="Giraud C."/>
            <person name="Giraud T."/>
            <person name="Gonzalez C."/>
            <person name="Grossetete S."/>
            <person name="Guldener U."/>
            <person name="Henrissat B."/>
            <person name="Howlett B.J."/>
            <person name="Kodira C."/>
            <person name="Kretschmer M."/>
            <person name="Lappartient A."/>
            <person name="Leroch M."/>
            <person name="Levis C."/>
            <person name="Mauceli E."/>
            <person name="Neuveglise C."/>
            <person name="Oeser B."/>
            <person name="Pearson M."/>
            <person name="Poulain J."/>
            <person name="Poussereau N."/>
            <person name="Quesneville H."/>
            <person name="Rascle C."/>
            <person name="Schumacher J."/>
            <person name="Segurens B."/>
            <person name="Sexton A."/>
            <person name="Silva E."/>
            <person name="Sirven C."/>
            <person name="Soanes D.M."/>
            <person name="Talbot N.J."/>
            <person name="Templeton M."/>
            <person name="Yandava C."/>
            <person name="Yarden O."/>
            <person name="Zeng Q."/>
            <person name="Rollins J.A."/>
            <person name="Lebrun M.H."/>
            <person name="Dickman M."/>
        </authorList>
    </citation>
    <scope>NUCLEOTIDE SEQUENCE [LARGE SCALE GENOMIC DNA]</scope>
    <source>
        <strain evidence="2">T4</strain>
    </source>
</reference>
<name>G2Y9K0_BOTF4</name>
<dbReference type="HOGENOM" id="CLU_3013941_0_0_1"/>
<gene>
    <name evidence="1" type="ORF">BofuT4_uP031520.1</name>
</gene>
<protein>
    <submittedName>
        <fullName evidence="1">Uncharacterized protein</fullName>
    </submittedName>
</protein>
<evidence type="ECO:0000313" key="2">
    <source>
        <dbReference type="Proteomes" id="UP000008177"/>
    </source>
</evidence>
<sequence>MELEKCISVGHTQMSKKTTSFLNSVWSFRDSIKILVDSVQHQELTLRQTSLKTTRR</sequence>
<dbReference type="InParanoid" id="G2Y9K0"/>
<dbReference type="Proteomes" id="UP000008177">
    <property type="component" value="Unplaced contigs"/>
</dbReference>
<proteinExistence type="predicted"/>
<accession>G2Y9K0</accession>
<dbReference type="AlphaFoldDB" id="G2Y9K0"/>
<organism evidence="1 2">
    <name type="scientific">Botryotinia fuckeliana (strain T4)</name>
    <name type="common">Noble rot fungus</name>
    <name type="synonym">Botrytis cinerea</name>
    <dbReference type="NCBI Taxonomy" id="999810"/>
    <lineage>
        <taxon>Eukaryota</taxon>
        <taxon>Fungi</taxon>
        <taxon>Dikarya</taxon>
        <taxon>Ascomycota</taxon>
        <taxon>Pezizomycotina</taxon>
        <taxon>Leotiomycetes</taxon>
        <taxon>Helotiales</taxon>
        <taxon>Sclerotiniaceae</taxon>
        <taxon>Botrytis</taxon>
    </lineage>
</organism>